<evidence type="ECO:0000256" key="3">
    <source>
        <dbReference type="ARBA" id="ARBA00022679"/>
    </source>
</evidence>
<evidence type="ECO:0000256" key="2">
    <source>
        <dbReference type="ARBA" id="ARBA00022576"/>
    </source>
</evidence>
<dbReference type="Gene3D" id="3.90.1150.10">
    <property type="entry name" value="Aspartate Aminotransferase, domain 1"/>
    <property type="match status" value="1"/>
</dbReference>
<keyword evidence="3" id="KW-0808">Transferase</keyword>
<gene>
    <name evidence="6" type="ORF">LCGC14_1620710</name>
</gene>
<dbReference type="HAMAP" id="MF_01023">
    <property type="entry name" value="HisC_aminotrans_2"/>
    <property type="match status" value="1"/>
</dbReference>
<dbReference type="SUPFAM" id="SSF53383">
    <property type="entry name" value="PLP-dependent transferases"/>
    <property type="match status" value="1"/>
</dbReference>
<dbReference type="InterPro" id="IPR004839">
    <property type="entry name" value="Aminotransferase_I/II_large"/>
</dbReference>
<dbReference type="InterPro" id="IPR050106">
    <property type="entry name" value="HistidinolP_aminotransfase"/>
</dbReference>
<dbReference type="GO" id="GO:0000105">
    <property type="term" value="P:L-histidine biosynthetic process"/>
    <property type="evidence" value="ECO:0007669"/>
    <property type="project" value="InterPro"/>
</dbReference>
<accession>A0A0F9KL43</accession>
<comment type="cofactor">
    <cofactor evidence="1">
        <name>pyridoxal 5'-phosphate</name>
        <dbReference type="ChEBI" id="CHEBI:597326"/>
    </cofactor>
</comment>
<evidence type="ECO:0000256" key="4">
    <source>
        <dbReference type="ARBA" id="ARBA00022898"/>
    </source>
</evidence>
<keyword evidence="4" id="KW-0663">Pyridoxal phosphate</keyword>
<proteinExistence type="inferred from homology"/>
<dbReference type="GO" id="GO:0030170">
    <property type="term" value="F:pyridoxal phosphate binding"/>
    <property type="evidence" value="ECO:0007669"/>
    <property type="project" value="InterPro"/>
</dbReference>
<dbReference type="NCBIfam" id="TIGR01141">
    <property type="entry name" value="hisC"/>
    <property type="match status" value="1"/>
</dbReference>
<organism evidence="6">
    <name type="scientific">marine sediment metagenome</name>
    <dbReference type="NCBI Taxonomy" id="412755"/>
    <lineage>
        <taxon>unclassified sequences</taxon>
        <taxon>metagenomes</taxon>
        <taxon>ecological metagenomes</taxon>
    </lineage>
</organism>
<dbReference type="GO" id="GO:0004400">
    <property type="term" value="F:histidinol-phosphate transaminase activity"/>
    <property type="evidence" value="ECO:0007669"/>
    <property type="project" value="InterPro"/>
</dbReference>
<dbReference type="InterPro" id="IPR015424">
    <property type="entry name" value="PyrdxlP-dep_Trfase"/>
</dbReference>
<name>A0A0F9KL43_9ZZZZ</name>
<dbReference type="AlphaFoldDB" id="A0A0F9KL43"/>
<dbReference type="PANTHER" id="PTHR43643:SF3">
    <property type="entry name" value="HISTIDINOL-PHOSPHATE AMINOTRANSFERASE"/>
    <property type="match status" value="1"/>
</dbReference>
<keyword evidence="2" id="KW-0032">Aminotransferase</keyword>
<evidence type="ECO:0000313" key="6">
    <source>
        <dbReference type="EMBL" id="KKM22893.1"/>
    </source>
</evidence>
<evidence type="ECO:0000259" key="5">
    <source>
        <dbReference type="Pfam" id="PF00155"/>
    </source>
</evidence>
<dbReference type="Pfam" id="PF00155">
    <property type="entry name" value="Aminotran_1_2"/>
    <property type="match status" value="1"/>
</dbReference>
<dbReference type="CDD" id="cd00609">
    <property type="entry name" value="AAT_like"/>
    <property type="match status" value="1"/>
</dbReference>
<reference evidence="6" key="1">
    <citation type="journal article" date="2015" name="Nature">
        <title>Complex archaea that bridge the gap between prokaryotes and eukaryotes.</title>
        <authorList>
            <person name="Spang A."/>
            <person name="Saw J.H."/>
            <person name="Jorgensen S.L."/>
            <person name="Zaremba-Niedzwiedzka K."/>
            <person name="Martijn J."/>
            <person name="Lind A.E."/>
            <person name="van Eijk R."/>
            <person name="Schleper C."/>
            <person name="Guy L."/>
            <person name="Ettema T.J."/>
        </authorList>
    </citation>
    <scope>NUCLEOTIDE SEQUENCE</scope>
</reference>
<dbReference type="PANTHER" id="PTHR43643">
    <property type="entry name" value="HISTIDINOL-PHOSPHATE AMINOTRANSFERASE 2"/>
    <property type="match status" value="1"/>
</dbReference>
<evidence type="ECO:0000256" key="1">
    <source>
        <dbReference type="ARBA" id="ARBA00001933"/>
    </source>
</evidence>
<comment type="caution">
    <text evidence="6">The sequence shown here is derived from an EMBL/GenBank/DDBJ whole genome shotgun (WGS) entry which is preliminary data.</text>
</comment>
<dbReference type="InterPro" id="IPR015422">
    <property type="entry name" value="PyrdxlP-dep_Trfase_small"/>
</dbReference>
<dbReference type="InterPro" id="IPR005861">
    <property type="entry name" value="HisP_aminotrans"/>
</dbReference>
<protein>
    <recommendedName>
        <fullName evidence="5">Aminotransferase class I/classII large domain-containing protein</fullName>
    </recommendedName>
</protein>
<sequence length="366" mass="40102">MIRVPHYVASISPYVPGKPVEELERELGIKDSVKLASNENPHGPSPKALRALSGNALDTLNRYPDGGSYYLRQALAKKLDVSGDALIFGNGSNELLDIAVRTFMEPGEDAVMAWPSFVVYPMAVQAVGCNAIKVPLTEDFRHDLGAMADAITERTRMVFIANPNNPTGTINTKAEFDSFMERMPRDVIVVVDEAYFEYSTDAHYADSMGHLRDGRNLIILRTFSKVYGLAGLRIGYGITRTDMASELNKIREPFNTSSLAQAAALAALDDDEHIENSVRANAAGKEYLYAELDKMGIVYVPTHANFIFILLGMLPGLDAGALNNALLKRGVIIRPMGEKAVRVTIGTEKENKAFIKALSEAMDEVE</sequence>
<dbReference type="EMBL" id="LAZR01013237">
    <property type="protein sequence ID" value="KKM22893.1"/>
    <property type="molecule type" value="Genomic_DNA"/>
</dbReference>
<dbReference type="Gene3D" id="3.40.640.10">
    <property type="entry name" value="Type I PLP-dependent aspartate aminotransferase-like (Major domain)"/>
    <property type="match status" value="1"/>
</dbReference>
<feature type="domain" description="Aminotransferase class I/classII large" evidence="5">
    <location>
        <begin position="31"/>
        <end position="358"/>
    </location>
</feature>
<dbReference type="InterPro" id="IPR015421">
    <property type="entry name" value="PyrdxlP-dep_Trfase_major"/>
</dbReference>